<evidence type="ECO:0008006" key="5">
    <source>
        <dbReference type="Google" id="ProtNLM"/>
    </source>
</evidence>
<evidence type="ECO:0000313" key="3">
    <source>
        <dbReference type="EMBL" id="NTS29969.1"/>
    </source>
</evidence>
<dbReference type="RefSeq" id="WP_091918977.1">
    <property type="nucleotide sequence ID" value="NZ_CP088292.1"/>
</dbReference>
<evidence type="ECO:0000256" key="2">
    <source>
        <dbReference type="SAM" id="SignalP"/>
    </source>
</evidence>
<evidence type="ECO:0000313" key="4">
    <source>
        <dbReference type="Proteomes" id="UP000550508"/>
    </source>
</evidence>
<gene>
    <name evidence="3" type="ORF">HQ945_01765</name>
</gene>
<comment type="caution">
    <text evidence="3">The sequence shown here is derived from an EMBL/GenBank/DDBJ whole genome shotgun (WGS) entry which is preliminary data.</text>
</comment>
<keyword evidence="4" id="KW-1185">Reference proteome</keyword>
<organism evidence="3 4">
    <name type="scientific">Phyllobacterium pellucidum</name>
    <dbReference type="NCBI Taxonomy" id="2740464"/>
    <lineage>
        <taxon>Bacteria</taxon>
        <taxon>Pseudomonadati</taxon>
        <taxon>Pseudomonadota</taxon>
        <taxon>Alphaproteobacteria</taxon>
        <taxon>Hyphomicrobiales</taxon>
        <taxon>Phyllobacteriaceae</taxon>
        <taxon>Phyllobacterium</taxon>
    </lineage>
</organism>
<feature type="chain" id="PRO_5032491334" description="DUF2946 domain-containing protein" evidence="2">
    <location>
        <begin position="24"/>
        <end position="115"/>
    </location>
</feature>
<accession>A0A849VMC9</accession>
<keyword evidence="2" id="KW-0732">Signal</keyword>
<dbReference type="EMBL" id="JABUMX010000001">
    <property type="protein sequence ID" value="NTS29969.1"/>
    <property type="molecule type" value="Genomic_DNA"/>
</dbReference>
<dbReference type="Proteomes" id="UP000550508">
    <property type="component" value="Unassembled WGS sequence"/>
</dbReference>
<keyword evidence="1" id="KW-1133">Transmembrane helix</keyword>
<evidence type="ECO:0000256" key="1">
    <source>
        <dbReference type="SAM" id="Phobius"/>
    </source>
</evidence>
<keyword evidence="1" id="KW-0472">Membrane</keyword>
<feature type="signal peptide" evidence="2">
    <location>
        <begin position="1"/>
        <end position="23"/>
    </location>
</feature>
<reference evidence="3 4" key="1">
    <citation type="submission" date="2020-05" db="EMBL/GenBank/DDBJ databases">
        <authorList>
            <person name="Kim M.K."/>
        </authorList>
    </citation>
    <scope>NUCLEOTIDE SEQUENCE [LARGE SCALE GENOMIC DNA]</scope>
    <source>
        <strain evidence="3 4">BT25</strain>
    </source>
</reference>
<proteinExistence type="predicted"/>
<name>A0A849VMC9_9HYPH</name>
<protein>
    <recommendedName>
        <fullName evidence="5">DUF2946 domain-containing protein</fullName>
    </recommendedName>
</protein>
<feature type="transmembrane region" description="Helical" evidence="1">
    <location>
        <begin position="66"/>
        <end position="87"/>
    </location>
</feature>
<sequence length="115" mass="12260">MKRFAAIFALITALCIGWVPVFAAPGRLAAEIGTQHHGLETPAARHLDHQRKCHGQNHCVQDPAPHLAACAACIGVPATALMVLVAAKPRIVIPRDRQLPLVNGIPAPLPRPPKL</sequence>
<dbReference type="AlphaFoldDB" id="A0A849VMC9"/>
<keyword evidence="1" id="KW-0812">Transmembrane</keyword>